<evidence type="ECO:0000313" key="2">
    <source>
        <dbReference type="EMBL" id="CAK9087327.1"/>
    </source>
</evidence>
<gene>
    <name evidence="2" type="ORF">SCF082_LOCUS41287</name>
</gene>
<accession>A0ABP0QGH6</accession>
<sequence length="135" mass="14617">MNDSWVIWNDDDVDSDVIIEFDLDSNLDTTQMEAAEAQPQHVSGSGDMCVDSTACGAEFCDHLEPTELALEHVTVTVQLGDTDTASDTRLPELEAECAGSATEPYGDGTDLFSEFSDSDSVKNNDASLHNPRLED</sequence>
<protein>
    <submittedName>
        <fullName evidence="2">Uncharacterized protein</fullName>
    </submittedName>
</protein>
<feature type="non-terminal residue" evidence="2">
    <location>
        <position position="135"/>
    </location>
</feature>
<evidence type="ECO:0000313" key="3">
    <source>
        <dbReference type="Proteomes" id="UP001642464"/>
    </source>
</evidence>
<feature type="region of interest" description="Disordered" evidence="1">
    <location>
        <begin position="97"/>
        <end position="135"/>
    </location>
</feature>
<keyword evidence="3" id="KW-1185">Reference proteome</keyword>
<proteinExistence type="predicted"/>
<reference evidence="2 3" key="1">
    <citation type="submission" date="2024-02" db="EMBL/GenBank/DDBJ databases">
        <authorList>
            <person name="Chen Y."/>
            <person name="Shah S."/>
            <person name="Dougan E. K."/>
            <person name="Thang M."/>
            <person name="Chan C."/>
        </authorList>
    </citation>
    <scope>NUCLEOTIDE SEQUENCE [LARGE SCALE GENOMIC DNA]</scope>
</reference>
<dbReference type="EMBL" id="CAXAMM010039569">
    <property type="protein sequence ID" value="CAK9087327.1"/>
    <property type="molecule type" value="Genomic_DNA"/>
</dbReference>
<organism evidence="2 3">
    <name type="scientific">Durusdinium trenchii</name>
    <dbReference type="NCBI Taxonomy" id="1381693"/>
    <lineage>
        <taxon>Eukaryota</taxon>
        <taxon>Sar</taxon>
        <taxon>Alveolata</taxon>
        <taxon>Dinophyceae</taxon>
        <taxon>Suessiales</taxon>
        <taxon>Symbiodiniaceae</taxon>
        <taxon>Durusdinium</taxon>
    </lineage>
</organism>
<evidence type="ECO:0000256" key="1">
    <source>
        <dbReference type="SAM" id="MobiDB-lite"/>
    </source>
</evidence>
<name>A0ABP0QGH6_9DINO</name>
<dbReference type="Proteomes" id="UP001642464">
    <property type="component" value="Unassembled WGS sequence"/>
</dbReference>
<comment type="caution">
    <text evidence="2">The sequence shown here is derived from an EMBL/GenBank/DDBJ whole genome shotgun (WGS) entry which is preliminary data.</text>
</comment>